<dbReference type="Proteomes" id="UP000095287">
    <property type="component" value="Unplaced"/>
</dbReference>
<accession>A0A1I8ABY5</accession>
<keyword evidence="1" id="KW-1185">Reference proteome</keyword>
<dbReference type="AlphaFoldDB" id="A0A1I8ABY5"/>
<evidence type="ECO:0000313" key="1">
    <source>
        <dbReference type="Proteomes" id="UP000095287"/>
    </source>
</evidence>
<name>A0A1I8ABY5_9BILA</name>
<organism evidence="1 2">
    <name type="scientific">Steinernema glaseri</name>
    <dbReference type="NCBI Taxonomy" id="37863"/>
    <lineage>
        <taxon>Eukaryota</taxon>
        <taxon>Metazoa</taxon>
        <taxon>Ecdysozoa</taxon>
        <taxon>Nematoda</taxon>
        <taxon>Chromadorea</taxon>
        <taxon>Rhabditida</taxon>
        <taxon>Tylenchina</taxon>
        <taxon>Panagrolaimomorpha</taxon>
        <taxon>Strongyloidoidea</taxon>
        <taxon>Steinernematidae</taxon>
        <taxon>Steinernema</taxon>
    </lineage>
</organism>
<evidence type="ECO:0000313" key="2">
    <source>
        <dbReference type="WBParaSite" id="L893_g3881.t1"/>
    </source>
</evidence>
<sequence length="133" mass="15038">MRDWSVVVTLLQSESLLNLVYSRYDWQALANIVRRLKMKYKKDCDAFQNKNTFVVPNSLSRCAQLNISSLVDIIYSTDEILSGVRLRVGLRRLDNASSVHCLSLLQEVSTSLVSSQLNSTQLNSTQLNSTDSH</sequence>
<dbReference type="WBParaSite" id="L893_g3881.t1">
    <property type="protein sequence ID" value="L893_g3881.t1"/>
    <property type="gene ID" value="L893_g3881"/>
</dbReference>
<reference evidence="2" key="1">
    <citation type="submission" date="2016-11" db="UniProtKB">
        <authorList>
            <consortium name="WormBaseParasite"/>
        </authorList>
    </citation>
    <scope>IDENTIFICATION</scope>
</reference>
<proteinExistence type="predicted"/>
<protein>
    <submittedName>
        <fullName evidence="2">RUN domain-containing protein</fullName>
    </submittedName>
</protein>